<keyword evidence="3" id="KW-1185">Reference proteome</keyword>
<gene>
    <name evidence="2" type="ORF">PGT21_010184</name>
</gene>
<feature type="compositionally biased region" description="Pro residues" evidence="1">
    <location>
        <begin position="142"/>
        <end position="152"/>
    </location>
</feature>
<feature type="region of interest" description="Disordered" evidence="1">
    <location>
        <begin position="81"/>
        <end position="178"/>
    </location>
</feature>
<feature type="region of interest" description="Disordered" evidence="1">
    <location>
        <begin position="1"/>
        <end position="28"/>
    </location>
</feature>
<comment type="caution">
    <text evidence="2">The sequence shown here is derived from an EMBL/GenBank/DDBJ whole genome shotgun (WGS) entry which is preliminary data.</text>
</comment>
<dbReference type="AlphaFoldDB" id="A0A5B0Q5E7"/>
<dbReference type="Proteomes" id="UP000324748">
    <property type="component" value="Unassembled WGS sequence"/>
</dbReference>
<evidence type="ECO:0000313" key="3">
    <source>
        <dbReference type="Proteomes" id="UP000324748"/>
    </source>
</evidence>
<name>A0A5B0Q5E7_PUCGR</name>
<feature type="compositionally biased region" description="Polar residues" evidence="1">
    <location>
        <begin position="81"/>
        <end position="104"/>
    </location>
</feature>
<organism evidence="2 3">
    <name type="scientific">Puccinia graminis f. sp. tritici</name>
    <dbReference type="NCBI Taxonomy" id="56615"/>
    <lineage>
        <taxon>Eukaryota</taxon>
        <taxon>Fungi</taxon>
        <taxon>Dikarya</taxon>
        <taxon>Basidiomycota</taxon>
        <taxon>Pucciniomycotina</taxon>
        <taxon>Pucciniomycetes</taxon>
        <taxon>Pucciniales</taxon>
        <taxon>Pucciniaceae</taxon>
        <taxon>Puccinia</taxon>
    </lineage>
</organism>
<reference evidence="2 3" key="1">
    <citation type="submission" date="2019-05" db="EMBL/GenBank/DDBJ databases">
        <title>Emergence of the Ug99 lineage of the wheat stem rust pathogen through somatic hybridization.</title>
        <authorList>
            <person name="Li F."/>
            <person name="Upadhyaya N.M."/>
            <person name="Sperschneider J."/>
            <person name="Matny O."/>
            <person name="Nguyen-Phuc H."/>
            <person name="Mago R."/>
            <person name="Raley C."/>
            <person name="Miller M.E."/>
            <person name="Silverstein K.A.T."/>
            <person name="Henningsen E."/>
            <person name="Hirsch C.D."/>
            <person name="Visser B."/>
            <person name="Pretorius Z.A."/>
            <person name="Steffenson B.J."/>
            <person name="Schwessinger B."/>
            <person name="Dodds P.N."/>
            <person name="Figueroa M."/>
        </authorList>
    </citation>
    <scope>NUCLEOTIDE SEQUENCE [LARGE SCALE GENOMIC DNA]</scope>
    <source>
        <strain evidence="2">21-0</strain>
    </source>
</reference>
<sequence length="178" mass="18919">MIGPYGPRSFTSLESLPPPASPSLDLDKPIKIGSSNFLSSLDELLPSSDRINRQAYYSTSPDRSKSGRSLVFFWPGESPTQTAAYRPSSAQPLTTPSVFSSADNRPSADRGSPSLHRPSIPPPSLGDFLHSSAILSRKPSNYCPPPSSPQPLSPSASPSIAVLNARANNPTTGPFLGW</sequence>
<accession>A0A5B0Q5E7</accession>
<proteinExistence type="predicted"/>
<evidence type="ECO:0000256" key="1">
    <source>
        <dbReference type="SAM" id="MobiDB-lite"/>
    </source>
</evidence>
<protein>
    <submittedName>
        <fullName evidence="2">Uncharacterized protein</fullName>
    </submittedName>
</protein>
<dbReference type="EMBL" id="VSWC01000028">
    <property type="protein sequence ID" value="KAA1108368.1"/>
    <property type="molecule type" value="Genomic_DNA"/>
</dbReference>
<evidence type="ECO:0000313" key="2">
    <source>
        <dbReference type="EMBL" id="KAA1108368.1"/>
    </source>
</evidence>